<evidence type="ECO:0000313" key="2">
    <source>
        <dbReference type="EMBL" id="QEJ97262.1"/>
    </source>
</evidence>
<reference evidence="3" key="2">
    <citation type="submission" date="2015-01" db="EMBL/GenBank/DDBJ databases">
        <authorList>
            <person name="Manzoor Shahid"/>
            <person name="Zubair Saima"/>
        </authorList>
    </citation>
    <scope>NUCLEOTIDE SEQUENCE [LARGE SCALE GENOMIC DNA]</scope>
    <source>
        <strain evidence="3">V1</strain>
    </source>
</reference>
<dbReference type="InterPro" id="IPR019734">
    <property type="entry name" value="TPR_rpt"/>
</dbReference>
<reference evidence="2 4" key="3">
    <citation type="submission" date="2019-08" db="EMBL/GenBank/DDBJ databases">
        <authorList>
            <person name="Kuhnert P."/>
        </authorList>
    </citation>
    <scope>NUCLEOTIDE SEQUENCE [LARGE SCALE GENOMIC DNA]</scope>
    <source>
        <strain evidence="2 4">B36.5</strain>
    </source>
</reference>
<sequence>MLCIYFEVPYRRQLMRIAPSETVEFFTKLKDMASYNGAKIAEIQFNHIFTFIEESIAHVFSCTRFLQATYKLLKKNAFRFSEYRIVIDDLPTSDTENLIDHFMHFQKKLIPDRGFFVTMTAKQVLKEYMNFQYVPEIDMYQMISFTQPSNKTDENQIEPNSFIVNQYSTCPAALYNFFSMHPVNEKDFTILNTEEKKVLAETKASLAFYKRYRFSAEFPQYLADAFLQHMGLCCKLYRKAYKIDDAPIIYVESIEDEENYKQAEKILWASSSSPIRNMPKSEANIDDIPQDLAELMYTTIVASHYIFADEMEDFFLSLKKNAGFFSDLLLQMDRYGITLIKNNIYSVPISIFTTLEKKIQQRKEYLFRFVASFLWKKYQAGSLHADDNLCAIFKTLHSDSTSIFFLHNFFDKYSDVNILHVDIDEYQYEPFYAVIKKYQQALRLSFQGDPLGAFQATKSVLSILQEDHFLAGEYRTFSLLGFLSLQQNKLSDAVTYFDYALDDAESLRDSGFICEALFHIAITYFLQNNISQAQTFLIKLSDAINIYFEQTWKIPMLFLRGRIALKLGEHESAKKIFDEATDLAELYFDQWKTLCIIWSARAVSLNGKTHLAQKVFLDHIYSDTDAALFFLESLLLSPINNDEISNLHIHFDDMTLNQLHCLSSKDTKISNGYSFAEDFIWGRIYEQSICTKMYQFFLTYYRCRIHLLQNKEEDKITPELSKLEEAAGQALHINDPFASIYLYLCFDIYSQIEGTESASASAYLSKAFKAMQYSIINIGENSIRQQFMQDNVWNSKLFSAAQNNKLI</sequence>
<dbReference type="EMBL" id="CDNC01000018">
    <property type="protein sequence ID" value="CEM62010.1"/>
    <property type="molecule type" value="Genomic_DNA"/>
</dbReference>
<dbReference type="SMART" id="SM00028">
    <property type="entry name" value="TPR"/>
    <property type="match status" value="3"/>
</dbReference>
<dbReference type="Gene3D" id="1.25.40.10">
    <property type="entry name" value="Tetratricopeptide repeat domain"/>
    <property type="match status" value="1"/>
</dbReference>
<dbReference type="GeneID" id="57754265"/>
<dbReference type="Pfam" id="PF13181">
    <property type="entry name" value="TPR_8"/>
    <property type="match status" value="1"/>
</dbReference>
<dbReference type="SUPFAM" id="SSF48452">
    <property type="entry name" value="TPR-like"/>
    <property type="match status" value="1"/>
</dbReference>
<accession>A0A0B7GYL3</accession>
<dbReference type="RefSeq" id="WP_044634679.1">
    <property type="nucleotide sequence ID" value="NZ_CDNC01000018.1"/>
</dbReference>
<evidence type="ECO:0000313" key="4">
    <source>
        <dbReference type="Proteomes" id="UP000323594"/>
    </source>
</evidence>
<dbReference type="AlphaFoldDB" id="A0A0B7GYL3"/>
<evidence type="ECO:0000313" key="1">
    <source>
        <dbReference type="EMBL" id="CEM62010.1"/>
    </source>
</evidence>
<dbReference type="EMBL" id="CP042817">
    <property type="protein sequence ID" value="QEJ97262.1"/>
    <property type="molecule type" value="Genomic_DNA"/>
</dbReference>
<keyword evidence="3" id="KW-1185">Reference proteome</keyword>
<dbReference type="Proteomes" id="UP000323594">
    <property type="component" value="Chromosome"/>
</dbReference>
<protein>
    <submittedName>
        <fullName evidence="1">TPR repeat-containing protein TP_0123</fullName>
    </submittedName>
</protein>
<organism evidence="1 3">
    <name type="scientific">Treponema phagedenis</name>
    <dbReference type="NCBI Taxonomy" id="162"/>
    <lineage>
        <taxon>Bacteria</taxon>
        <taxon>Pseudomonadati</taxon>
        <taxon>Spirochaetota</taxon>
        <taxon>Spirochaetia</taxon>
        <taxon>Spirochaetales</taxon>
        <taxon>Treponemataceae</taxon>
        <taxon>Treponema</taxon>
    </lineage>
</organism>
<name>A0A0B7GYL3_TREPH</name>
<reference evidence="1" key="1">
    <citation type="submission" date="2015-01" db="EMBL/GenBank/DDBJ databases">
        <authorList>
            <person name="Xiang T."/>
            <person name="Song Y."/>
            <person name="Huang L."/>
            <person name="Wang B."/>
            <person name="Wu P."/>
        </authorList>
    </citation>
    <scope>NUCLEOTIDE SEQUENCE [LARGE SCALE GENOMIC DNA]</scope>
    <source>
        <strain evidence="1">V1</strain>
    </source>
</reference>
<dbReference type="OrthoDB" id="353435at2"/>
<proteinExistence type="predicted"/>
<evidence type="ECO:0000313" key="3">
    <source>
        <dbReference type="Proteomes" id="UP000042527"/>
    </source>
</evidence>
<dbReference type="InterPro" id="IPR011990">
    <property type="entry name" value="TPR-like_helical_dom_sf"/>
</dbReference>
<gene>
    <name evidence="2" type="ORF">FUT82_04180</name>
    <name evidence="1" type="ORF">TPHV1_250029</name>
</gene>
<dbReference type="Proteomes" id="UP000042527">
    <property type="component" value="Unassembled WGS sequence"/>
</dbReference>